<evidence type="ECO:0000313" key="4">
    <source>
        <dbReference type="Proteomes" id="UP000033965"/>
    </source>
</evidence>
<dbReference type="EMBL" id="LCPZ01000009">
    <property type="protein sequence ID" value="KKW08503.1"/>
    <property type="molecule type" value="Genomic_DNA"/>
</dbReference>
<keyword evidence="2" id="KW-0732">Signal</keyword>
<keyword evidence="1" id="KW-0472">Membrane</keyword>
<comment type="caution">
    <text evidence="3">The sequence shown here is derived from an EMBL/GenBank/DDBJ whole genome shotgun (WGS) entry which is preliminary data.</text>
</comment>
<feature type="transmembrane region" description="Helical" evidence="1">
    <location>
        <begin position="101"/>
        <end position="123"/>
    </location>
</feature>
<proteinExistence type="predicted"/>
<evidence type="ECO:0000256" key="2">
    <source>
        <dbReference type="SAM" id="SignalP"/>
    </source>
</evidence>
<evidence type="ECO:0008006" key="5">
    <source>
        <dbReference type="Google" id="ProtNLM"/>
    </source>
</evidence>
<feature type="signal peptide" evidence="2">
    <location>
        <begin position="1"/>
        <end position="26"/>
    </location>
</feature>
<dbReference type="Pfam" id="PF18895">
    <property type="entry name" value="T4SS_pilin"/>
    <property type="match status" value="1"/>
</dbReference>
<dbReference type="Proteomes" id="UP000033965">
    <property type="component" value="Unassembled WGS sequence"/>
</dbReference>
<evidence type="ECO:0000256" key="1">
    <source>
        <dbReference type="SAM" id="Phobius"/>
    </source>
</evidence>
<dbReference type="InterPro" id="IPR043993">
    <property type="entry name" value="T4SS_pilin"/>
</dbReference>
<gene>
    <name evidence="3" type="ORF">UY44_C0009G0016</name>
</gene>
<evidence type="ECO:0000313" key="3">
    <source>
        <dbReference type="EMBL" id="KKW08503.1"/>
    </source>
</evidence>
<accession>A0A0G1VPT3</accession>
<dbReference type="AlphaFoldDB" id="A0A0G1VPT3"/>
<name>A0A0G1VPT3_9BACT</name>
<sequence>MSALSMSALLVMGVAGLALPNASVSADDPVVVDTITANDLGINYGKATGLGGTDVRVTVARVIRVAMGLLGIVAVVIILIGGFTWMTAGGNEEKVGEAKKWIFAGIIGLAIILSAYAIANFVLTQLVTATTDTSAVPGL</sequence>
<protein>
    <recommendedName>
        <fullName evidence="5">Integral membrane protein</fullName>
    </recommendedName>
</protein>
<feature type="chain" id="PRO_5002540373" description="Integral membrane protein" evidence="2">
    <location>
        <begin position="27"/>
        <end position="139"/>
    </location>
</feature>
<feature type="transmembrane region" description="Helical" evidence="1">
    <location>
        <begin position="65"/>
        <end position="89"/>
    </location>
</feature>
<organism evidence="3 4">
    <name type="scientific">Candidatus Kaiserbacteria bacterium GW2011_GWA2_49_19</name>
    <dbReference type="NCBI Taxonomy" id="1618669"/>
    <lineage>
        <taxon>Bacteria</taxon>
        <taxon>Candidatus Kaiseribacteriota</taxon>
    </lineage>
</organism>
<keyword evidence="1" id="KW-0812">Transmembrane</keyword>
<reference evidence="3 4" key="1">
    <citation type="journal article" date="2015" name="Nature">
        <title>rRNA introns, odd ribosomes, and small enigmatic genomes across a large radiation of phyla.</title>
        <authorList>
            <person name="Brown C.T."/>
            <person name="Hug L.A."/>
            <person name="Thomas B.C."/>
            <person name="Sharon I."/>
            <person name="Castelle C.J."/>
            <person name="Singh A."/>
            <person name="Wilkins M.J."/>
            <person name="Williams K.H."/>
            <person name="Banfield J.F."/>
        </authorList>
    </citation>
    <scope>NUCLEOTIDE SEQUENCE [LARGE SCALE GENOMIC DNA]</scope>
</reference>
<keyword evidence="1" id="KW-1133">Transmembrane helix</keyword>